<evidence type="ECO:0000256" key="1">
    <source>
        <dbReference type="ARBA" id="ARBA00004141"/>
    </source>
</evidence>
<feature type="transmembrane region" description="Helical" evidence="8">
    <location>
        <begin position="498"/>
        <end position="517"/>
    </location>
</feature>
<feature type="region of interest" description="Disordered" evidence="7">
    <location>
        <begin position="660"/>
        <end position="755"/>
    </location>
</feature>
<evidence type="ECO:0000256" key="2">
    <source>
        <dbReference type="ARBA" id="ARBA00022676"/>
    </source>
</evidence>
<dbReference type="RefSeq" id="WP_265381757.1">
    <property type="nucleotide sequence ID" value="NZ_CP110615.1"/>
</dbReference>
<evidence type="ECO:0000256" key="3">
    <source>
        <dbReference type="ARBA" id="ARBA00022679"/>
    </source>
</evidence>
<dbReference type="InterPro" id="IPR050321">
    <property type="entry name" value="Glycosyltr_2/OpgH_subfam"/>
</dbReference>
<keyword evidence="11" id="KW-1185">Reference proteome</keyword>
<reference evidence="10" key="1">
    <citation type="submission" date="2022-10" db="EMBL/GenBank/DDBJ databases">
        <title>Rhodococcus sp.75.</title>
        <authorList>
            <person name="Sun M."/>
        </authorList>
    </citation>
    <scope>NUCLEOTIDE SEQUENCE</scope>
    <source>
        <strain evidence="10">75</strain>
    </source>
</reference>
<dbReference type="InterPro" id="IPR029044">
    <property type="entry name" value="Nucleotide-diphossugar_trans"/>
</dbReference>
<feature type="domain" description="Glycosyltransferase 2-like" evidence="9">
    <location>
        <begin position="316"/>
        <end position="528"/>
    </location>
</feature>
<dbReference type="Proteomes" id="UP001164965">
    <property type="component" value="Chromosome"/>
</dbReference>
<feature type="transmembrane region" description="Helical" evidence="8">
    <location>
        <begin position="523"/>
        <end position="540"/>
    </location>
</feature>
<protein>
    <recommendedName>
        <fullName evidence="9">Glycosyltransferase 2-like domain-containing protein</fullName>
    </recommendedName>
</protein>
<feature type="transmembrane region" description="Helical" evidence="8">
    <location>
        <begin position="600"/>
        <end position="619"/>
    </location>
</feature>
<keyword evidence="6 8" id="KW-0472">Membrane</keyword>
<proteinExistence type="predicted"/>
<dbReference type="InterPro" id="IPR001173">
    <property type="entry name" value="Glyco_trans_2-like"/>
</dbReference>
<keyword evidence="3" id="KW-0808">Transferase</keyword>
<dbReference type="PANTHER" id="PTHR43867">
    <property type="entry name" value="CELLULOSE SYNTHASE CATALYTIC SUBUNIT A [UDP-FORMING]"/>
    <property type="match status" value="1"/>
</dbReference>
<keyword evidence="5 8" id="KW-1133">Transmembrane helix</keyword>
<evidence type="ECO:0000256" key="8">
    <source>
        <dbReference type="SAM" id="Phobius"/>
    </source>
</evidence>
<keyword evidence="2" id="KW-0328">Glycosyltransferase</keyword>
<evidence type="ECO:0000256" key="7">
    <source>
        <dbReference type="SAM" id="MobiDB-lite"/>
    </source>
</evidence>
<dbReference type="PANTHER" id="PTHR43867:SF2">
    <property type="entry name" value="CELLULOSE SYNTHASE CATALYTIC SUBUNIT A [UDP-FORMING]"/>
    <property type="match status" value="1"/>
</dbReference>
<evidence type="ECO:0000313" key="10">
    <source>
        <dbReference type="EMBL" id="UZJ23649.1"/>
    </source>
</evidence>
<name>A0ABY6NW81_9NOCA</name>
<keyword evidence="4 8" id="KW-0812">Transmembrane</keyword>
<dbReference type="EMBL" id="CP110615">
    <property type="protein sequence ID" value="UZJ23649.1"/>
    <property type="molecule type" value="Genomic_DNA"/>
</dbReference>
<gene>
    <name evidence="10" type="ORF">RHODO2019_10535</name>
</gene>
<feature type="compositionally biased region" description="Basic residues" evidence="7">
    <location>
        <begin position="742"/>
        <end position="755"/>
    </location>
</feature>
<feature type="transmembrane region" description="Helical" evidence="8">
    <location>
        <begin position="20"/>
        <end position="40"/>
    </location>
</feature>
<dbReference type="Pfam" id="PF13632">
    <property type="entry name" value="Glyco_trans_2_3"/>
    <property type="match status" value="1"/>
</dbReference>
<evidence type="ECO:0000259" key="9">
    <source>
        <dbReference type="Pfam" id="PF13632"/>
    </source>
</evidence>
<evidence type="ECO:0000313" key="11">
    <source>
        <dbReference type="Proteomes" id="UP001164965"/>
    </source>
</evidence>
<dbReference type="SUPFAM" id="SSF53448">
    <property type="entry name" value="Nucleotide-diphospho-sugar transferases"/>
    <property type="match status" value="1"/>
</dbReference>
<sequence>MTTELVHRLSRGEVWGSLTAAIFDMAVAVLIYGNVVYQLARWGNYRRIGRAQDPDPECLDALFAPGSDPGLLTVLIPSYREDVAVVRGTVLSAALQEYPDRRVVILVDDPPLPETPEQAAGLAAVRALPAQIHDLLAGPARELAAEASSFLARRGAHPHMSQEIGAAEAAHVADLYEGVARWLEAQAAREDDHDHTSRLLTALTFTARAAACRHRAQRTAARHRDDTLTSEHLHREYHRLATMFTVEVSTFERKQFVNLSHEPNKAMNLNAYIALLGRDWRTAHHPDGTHLQAVAGPTPQQEVPAGAVLCVPASPWLLTVDADSMLVHDYALRLVEQMTRPEHTRTAVMQTPYSAIPGAPAPLERTAGATTDIMHLVHQGSTHFRATYWVGANALLRTSALADIAAVIVERGHLVTRYIQDRTVIEDTESTVDLVDAGWGLHNYPARLAYSATPADYGSLLIQRRRWANGGLIILPKLLRSYLRTGLRGRLGEATMRVHYLVSIATVNIALLVLLMVPFTESVPGVLLVATSLPYFALYTRDLRLVGRRRRDLLEIYALNLLMLPVNLGGVVKSVHQAITGERIPFGRTPKVSDRTAAPALYVALTLLLITAWSAGAGIDATSGRLTHAVLGGLNAVILALAVTRYMGWRNAAADLTAPARNRLRTRPATANNAKVEATPGAHSPRTQLHPAPTAASTGYTPTTAARTHPTHTKHPLPRVVHARWDQHRTNTRPSSTAPTAGKHHLAHRDHQRLG</sequence>
<organism evidence="10 11">
    <name type="scientific">Rhodococcus antarcticus</name>
    <dbReference type="NCBI Taxonomy" id="2987751"/>
    <lineage>
        <taxon>Bacteria</taxon>
        <taxon>Bacillati</taxon>
        <taxon>Actinomycetota</taxon>
        <taxon>Actinomycetes</taxon>
        <taxon>Mycobacteriales</taxon>
        <taxon>Nocardiaceae</taxon>
        <taxon>Rhodococcus</taxon>
    </lineage>
</organism>
<feature type="transmembrane region" description="Helical" evidence="8">
    <location>
        <begin position="625"/>
        <end position="643"/>
    </location>
</feature>
<dbReference type="Gene3D" id="3.90.550.10">
    <property type="entry name" value="Spore Coat Polysaccharide Biosynthesis Protein SpsA, Chain A"/>
    <property type="match status" value="1"/>
</dbReference>
<comment type="subcellular location">
    <subcellularLocation>
        <location evidence="1">Membrane</location>
        <topology evidence="1">Multi-pass membrane protein</topology>
    </subcellularLocation>
</comment>
<accession>A0ABY6NW81</accession>
<evidence type="ECO:0000256" key="4">
    <source>
        <dbReference type="ARBA" id="ARBA00022692"/>
    </source>
</evidence>
<evidence type="ECO:0000256" key="6">
    <source>
        <dbReference type="ARBA" id="ARBA00023136"/>
    </source>
</evidence>
<evidence type="ECO:0000256" key="5">
    <source>
        <dbReference type="ARBA" id="ARBA00022989"/>
    </source>
</evidence>